<evidence type="ECO:0000313" key="1">
    <source>
        <dbReference type="EMBL" id="KAA1096694.1"/>
    </source>
</evidence>
<name>A0A5B0S4V6_PUCGR</name>
<reference evidence="3 4" key="1">
    <citation type="submission" date="2019-05" db="EMBL/GenBank/DDBJ databases">
        <title>Emergence of the Ug99 lineage of the wheat stem rust pathogen through somatic hybridization.</title>
        <authorList>
            <person name="Li F."/>
            <person name="Upadhyaya N.M."/>
            <person name="Sperschneider J."/>
            <person name="Matny O."/>
            <person name="Nguyen-Phuc H."/>
            <person name="Mago R."/>
            <person name="Raley C."/>
            <person name="Miller M.E."/>
            <person name="Silverstein K.A.T."/>
            <person name="Henningsen E."/>
            <person name="Hirsch C.D."/>
            <person name="Visser B."/>
            <person name="Pretorius Z.A."/>
            <person name="Steffenson B.J."/>
            <person name="Schwessinger B."/>
            <person name="Dodds P.N."/>
            <person name="Figueroa M."/>
        </authorList>
    </citation>
    <scope>NUCLEOTIDE SEQUENCE [LARGE SCALE GENOMIC DNA]</scope>
    <source>
        <strain evidence="1">21-0</strain>
        <strain evidence="2 4">Ug99</strain>
    </source>
</reference>
<accession>A0A5B0S4V6</accession>
<dbReference type="EMBL" id="VSWC01000067">
    <property type="protein sequence ID" value="KAA1096694.1"/>
    <property type="molecule type" value="Genomic_DNA"/>
</dbReference>
<dbReference type="Proteomes" id="UP000324748">
    <property type="component" value="Unassembled WGS sequence"/>
</dbReference>
<evidence type="ECO:0000313" key="2">
    <source>
        <dbReference type="EMBL" id="KAA1131724.1"/>
    </source>
</evidence>
<sequence>MVLNDITQAGHFPPINSIRKTINFQMLMAGSTEPNPPCEFALHEIAKSLIPVIKLS</sequence>
<gene>
    <name evidence="1" type="ORF">PGT21_025283</name>
    <name evidence="2" type="ORF">PGTUg99_017496</name>
</gene>
<dbReference type="Proteomes" id="UP000325313">
    <property type="component" value="Unassembled WGS sequence"/>
</dbReference>
<comment type="caution">
    <text evidence="2">The sequence shown here is derived from an EMBL/GenBank/DDBJ whole genome shotgun (WGS) entry which is preliminary data.</text>
</comment>
<keyword evidence="3" id="KW-1185">Reference proteome</keyword>
<dbReference type="EMBL" id="VDEP01000102">
    <property type="protein sequence ID" value="KAA1131724.1"/>
    <property type="molecule type" value="Genomic_DNA"/>
</dbReference>
<proteinExistence type="predicted"/>
<evidence type="ECO:0000313" key="3">
    <source>
        <dbReference type="Proteomes" id="UP000324748"/>
    </source>
</evidence>
<protein>
    <submittedName>
        <fullName evidence="2">Uncharacterized protein</fullName>
    </submittedName>
</protein>
<evidence type="ECO:0000313" key="4">
    <source>
        <dbReference type="Proteomes" id="UP000325313"/>
    </source>
</evidence>
<dbReference type="AlphaFoldDB" id="A0A5B0S4V6"/>
<organism evidence="2 4">
    <name type="scientific">Puccinia graminis f. sp. tritici</name>
    <dbReference type="NCBI Taxonomy" id="56615"/>
    <lineage>
        <taxon>Eukaryota</taxon>
        <taxon>Fungi</taxon>
        <taxon>Dikarya</taxon>
        <taxon>Basidiomycota</taxon>
        <taxon>Pucciniomycotina</taxon>
        <taxon>Pucciniomycetes</taxon>
        <taxon>Pucciniales</taxon>
        <taxon>Pucciniaceae</taxon>
        <taxon>Puccinia</taxon>
    </lineage>
</organism>